<dbReference type="EMBL" id="BAABLO010000012">
    <property type="protein sequence ID" value="GAA4729909.1"/>
    <property type="molecule type" value="Genomic_DNA"/>
</dbReference>
<dbReference type="Proteomes" id="UP001500556">
    <property type="component" value="Unassembled WGS sequence"/>
</dbReference>
<feature type="transmembrane region" description="Helical" evidence="1">
    <location>
        <begin position="73"/>
        <end position="95"/>
    </location>
</feature>
<gene>
    <name evidence="2" type="ORF">GCM10025782_31130</name>
</gene>
<keyword evidence="1" id="KW-1133">Transmembrane helix</keyword>
<evidence type="ECO:0000313" key="3">
    <source>
        <dbReference type="Proteomes" id="UP001500556"/>
    </source>
</evidence>
<comment type="caution">
    <text evidence="2">The sequence shown here is derived from an EMBL/GenBank/DDBJ whole genome shotgun (WGS) entry which is preliminary data.</text>
</comment>
<keyword evidence="3" id="KW-1185">Reference proteome</keyword>
<evidence type="ECO:0008006" key="4">
    <source>
        <dbReference type="Google" id="ProtNLM"/>
    </source>
</evidence>
<keyword evidence="1" id="KW-0472">Membrane</keyword>
<sequence length="337" mass="36002">MKTIDQLSDHTVDGPDPLTLLTAARPSGDALSADWSPLRAEAALAATLRRVADRDDPAGRIVALAPRRSRRRWVALVAAAAVAALAVLGGTTVFAPTRALPRADAVERLASTAAVAPTLEVGPGQYLHQVVVYRQPHRDAQTPAVDATSETWVDADGTTWLRTVDRAATARTTYERIPASDLGDDPFMGTRPADYQQWPSDPAGLRAFFDAHIRSTGPNSLDPSQAIFENCSDRFAQGMTPPALNAAMIRLLGSLPQVTTSRVQFAGHDAVKLEYRGAYVDAVYFDEATARYLGETDSGSRAEVTVQPAVVDSVPAVVRARARTEGSEDSSDSVKSP</sequence>
<protein>
    <recommendedName>
        <fullName evidence="4">CU044_5270 family protein</fullName>
    </recommendedName>
</protein>
<dbReference type="RefSeq" id="WP_345504731.1">
    <property type="nucleotide sequence ID" value="NZ_BAABLO010000012.1"/>
</dbReference>
<accession>A0ABP8YI70</accession>
<organism evidence="2 3">
    <name type="scientific">Pedococcus ginsenosidimutans</name>
    <dbReference type="NCBI Taxonomy" id="490570"/>
    <lineage>
        <taxon>Bacteria</taxon>
        <taxon>Bacillati</taxon>
        <taxon>Actinomycetota</taxon>
        <taxon>Actinomycetes</taxon>
        <taxon>Micrococcales</taxon>
        <taxon>Intrasporangiaceae</taxon>
        <taxon>Pedococcus</taxon>
    </lineage>
</organism>
<proteinExistence type="predicted"/>
<evidence type="ECO:0000313" key="2">
    <source>
        <dbReference type="EMBL" id="GAA4729909.1"/>
    </source>
</evidence>
<name>A0ABP8YI70_9MICO</name>
<evidence type="ECO:0000256" key="1">
    <source>
        <dbReference type="SAM" id="Phobius"/>
    </source>
</evidence>
<reference evidence="3" key="1">
    <citation type="journal article" date="2019" name="Int. J. Syst. Evol. Microbiol.">
        <title>The Global Catalogue of Microorganisms (GCM) 10K type strain sequencing project: providing services to taxonomists for standard genome sequencing and annotation.</title>
        <authorList>
            <consortium name="The Broad Institute Genomics Platform"/>
            <consortium name="The Broad Institute Genome Sequencing Center for Infectious Disease"/>
            <person name="Wu L."/>
            <person name="Ma J."/>
        </authorList>
    </citation>
    <scope>NUCLEOTIDE SEQUENCE [LARGE SCALE GENOMIC DNA]</scope>
    <source>
        <strain evidence="3">JCM 18961</strain>
    </source>
</reference>
<keyword evidence="1" id="KW-0812">Transmembrane</keyword>